<protein>
    <submittedName>
        <fullName evidence="1">Cullin-4A</fullName>
        <ecNumber evidence="1">2.1.1.37</ecNumber>
    </submittedName>
</protein>
<dbReference type="AlphaFoldDB" id="A0ABD3C5Q1"/>
<reference evidence="2" key="1">
    <citation type="journal article" date="2024" name="IScience">
        <title>Strigolactones Initiate the Formation of Haustorium-like Structures in Castilleja.</title>
        <authorList>
            <person name="Buerger M."/>
            <person name="Peterson D."/>
            <person name="Chory J."/>
        </authorList>
    </citation>
    <scope>NUCLEOTIDE SEQUENCE [LARGE SCALE GENOMIC DNA]</scope>
</reference>
<dbReference type="EMBL" id="JAVIJP010000053">
    <property type="protein sequence ID" value="KAL3624914.1"/>
    <property type="molecule type" value="Genomic_DNA"/>
</dbReference>
<evidence type="ECO:0000313" key="1">
    <source>
        <dbReference type="EMBL" id="KAL3624914.1"/>
    </source>
</evidence>
<dbReference type="GO" id="GO:0003886">
    <property type="term" value="F:DNA (cytosine-5-)-methyltransferase activity"/>
    <property type="evidence" value="ECO:0007669"/>
    <property type="project" value="UniProtKB-EC"/>
</dbReference>
<proteinExistence type="predicted"/>
<sequence length="192" mass="21819">MNNHPVIIPENPAIVGLLKSINIGQEVIRKANRGGVWAILDTRVSSDLRISKYQHLVCPFVLLRRIRNFTVHGLVIGGQGDIKSFPKGKSLYESIDQDFSKDSLACGKFRFLLENPKGRDVEDDDDFVFNHQFAAPPYRVKLELKWWVQSEVCSERADPDVRKCIIAACWHPDGKVITEYPKDETISVLDVE</sequence>
<evidence type="ECO:0000313" key="2">
    <source>
        <dbReference type="Proteomes" id="UP001632038"/>
    </source>
</evidence>
<comment type="caution">
    <text evidence="1">The sequence shown here is derived from an EMBL/GenBank/DDBJ whole genome shotgun (WGS) entry which is preliminary data.</text>
</comment>
<dbReference type="EC" id="2.1.1.37" evidence="1"/>
<accession>A0ABD3C5Q1</accession>
<keyword evidence="1" id="KW-0489">Methyltransferase</keyword>
<organism evidence="1 2">
    <name type="scientific">Castilleja foliolosa</name>
    <dbReference type="NCBI Taxonomy" id="1961234"/>
    <lineage>
        <taxon>Eukaryota</taxon>
        <taxon>Viridiplantae</taxon>
        <taxon>Streptophyta</taxon>
        <taxon>Embryophyta</taxon>
        <taxon>Tracheophyta</taxon>
        <taxon>Spermatophyta</taxon>
        <taxon>Magnoliopsida</taxon>
        <taxon>eudicotyledons</taxon>
        <taxon>Gunneridae</taxon>
        <taxon>Pentapetalae</taxon>
        <taxon>asterids</taxon>
        <taxon>lamiids</taxon>
        <taxon>Lamiales</taxon>
        <taxon>Orobanchaceae</taxon>
        <taxon>Pedicularideae</taxon>
        <taxon>Castillejinae</taxon>
        <taxon>Castilleja</taxon>
    </lineage>
</organism>
<keyword evidence="2" id="KW-1185">Reference proteome</keyword>
<keyword evidence="1" id="KW-0808">Transferase</keyword>
<dbReference type="Proteomes" id="UP001632038">
    <property type="component" value="Unassembled WGS sequence"/>
</dbReference>
<gene>
    <name evidence="1" type="primary">CUL4A</name>
    <name evidence="1" type="ORF">CASFOL_031582</name>
</gene>
<dbReference type="GO" id="GO:0032259">
    <property type="term" value="P:methylation"/>
    <property type="evidence" value="ECO:0007669"/>
    <property type="project" value="UniProtKB-KW"/>
</dbReference>
<name>A0ABD3C5Q1_9LAMI</name>